<keyword evidence="6" id="KW-0769">Symport</keyword>
<keyword evidence="9" id="KW-0406">Ion transport</keyword>
<reference evidence="13" key="1">
    <citation type="journal article" date="2014" name="Front. Microbiol.">
        <title>High frequency of phylogenetically diverse reductive dehalogenase-homologous genes in deep subseafloor sedimentary metagenomes.</title>
        <authorList>
            <person name="Kawai M."/>
            <person name="Futagami T."/>
            <person name="Toyoda A."/>
            <person name="Takaki Y."/>
            <person name="Nishi S."/>
            <person name="Hori S."/>
            <person name="Arai W."/>
            <person name="Tsubouchi T."/>
            <person name="Morono Y."/>
            <person name="Uchiyama I."/>
            <person name="Ito T."/>
            <person name="Fujiyama A."/>
            <person name="Inagaki F."/>
            <person name="Takami H."/>
        </authorList>
    </citation>
    <scope>NUCLEOTIDE SEQUENCE</scope>
    <source>
        <strain evidence="13">Expedition CK06-06</strain>
    </source>
</reference>
<feature type="non-terminal residue" evidence="13">
    <location>
        <position position="253"/>
    </location>
</feature>
<dbReference type="GO" id="GO:0005886">
    <property type="term" value="C:plasma membrane"/>
    <property type="evidence" value="ECO:0007669"/>
    <property type="project" value="UniProtKB-SubCell"/>
</dbReference>
<feature type="transmembrane region" description="Helical" evidence="12">
    <location>
        <begin position="106"/>
        <end position="125"/>
    </location>
</feature>
<keyword evidence="7 12" id="KW-1133">Transmembrane helix</keyword>
<evidence type="ECO:0000313" key="13">
    <source>
        <dbReference type="EMBL" id="GAG41890.1"/>
    </source>
</evidence>
<name>X0XFK2_9ZZZZ</name>
<evidence type="ECO:0000256" key="5">
    <source>
        <dbReference type="ARBA" id="ARBA00022692"/>
    </source>
</evidence>
<evidence type="ECO:0000256" key="3">
    <source>
        <dbReference type="ARBA" id="ARBA00022448"/>
    </source>
</evidence>
<comment type="caution">
    <text evidence="13">The sequence shown here is derived from an EMBL/GenBank/DDBJ whole genome shotgun (WGS) entry which is preliminary data.</text>
</comment>
<evidence type="ECO:0000256" key="11">
    <source>
        <dbReference type="ARBA" id="ARBA00023201"/>
    </source>
</evidence>
<gene>
    <name evidence="13" type="ORF">S01H1_62747</name>
</gene>
<dbReference type="AlphaFoldDB" id="X0XFK2"/>
<keyword evidence="5 12" id="KW-0812">Transmembrane</keyword>
<evidence type="ECO:0000256" key="4">
    <source>
        <dbReference type="ARBA" id="ARBA00022475"/>
    </source>
</evidence>
<comment type="subcellular location">
    <subcellularLocation>
        <location evidence="1">Cell membrane</location>
        <topology evidence="1">Multi-pass membrane protein</topology>
    </subcellularLocation>
</comment>
<keyword evidence="8" id="KW-0915">Sodium</keyword>
<evidence type="ECO:0000256" key="12">
    <source>
        <dbReference type="SAM" id="Phobius"/>
    </source>
</evidence>
<keyword evidence="4" id="KW-1003">Cell membrane</keyword>
<keyword evidence="11" id="KW-0739">Sodium transport</keyword>
<sequence length="253" mass="27443">FGAGTHPGNVAGVMSQAVVSGASSIWVSWMWMFGTPFYWLIAPIVRRMRCLTMADFFRERFGRSASVLYIIVATVGMTVFLAGVLLATTRTVQGMMGKAGTQDSEIWFFGILFVSTAVFIIYSYWGGIIAAIRTDMIQGLMIIALSFIAIPVALGRVDGLAGMRATLGAQEGSYLSLFDPTHFSLLTVMLLCINAPLTALAFPHLMSVCAAGRTEWEGRVGFTYGNILKRICTIGWCVLGLCWLAYLINSGSA</sequence>
<dbReference type="GO" id="GO:0015293">
    <property type="term" value="F:symporter activity"/>
    <property type="evidence" value="ECO:0007669"/>
    <property type="project" value="UniProtKB-KW"/>
</dbReference>
<evidence type="ECO:0000256" key="9">
    <source>
        <dbReference type="ARBA" id="ARBA00023065"/>
    </source>
</evidence>
<dbReference type="GO" id="GO:0006814">
    <property type="term" value="P:sodium ion transport"/>
    <property type="evidence" value="ECO:0007669"/>
    <property type="project" value="UniProtKB-KW"/>
</dbReference>
<feature type="transmembrane region" description="Helical" evidence="12">
    <location>
        <begin position="137"/>
        <end position="154"/>
    </location>
</feature>
<accession>X0XFK2</accession>
<keyword evidence="10 12" id="KW-0472">Membrane</keyword>
<feature type="transmembrane region" description="Helical" evidence="12">
    <location>
        <begin position="183"/>
        <end position="206"/>
    </location>
</feature>
<dbReference type="Pfam" id="PF00474">
    <property type="entry name" value="SSF"/>
    <property type="match status" value="1"/>
</dbReference>
<dbReference type="PANTHER" id="PTHR48086">
    <property type="entry name" value="SODIUM/PROLINE SYMPORTER-RELATED"/>
    <property type="match status" value="1"/>
</dbReference>
<organism evidence="13">
    <name type="scientific">marine sediment metagenome</name>
    <dbReference type="NCBI Taxonomy" id="412755"/>
    <lineage>
        <taxon>unclassified sequences</taxon>
        <taxon>metagenomes</taxon>
        <taxon>ecological metagenomes</taxon>
    </lineage>
</organism>
<feature type="transmembrane region" description="Helical" evidence="12">
    <location>
        <begin position="66"/>
        <end position="86"/>
    </location>
</feature>
<dbReference type="EMBL" id="BARS01041238">
    <property type="protein sequence ID" value="GAG41890.1"/>
    <property type="molecule type" value="Genomic_DNA"/>
</dbReference>
<evidence type="ECO:0000256" key="6">
    <source>
        <dbReference type="ARBA" id="ARBA00022847"/>
    </source>
</evidence>
<dbReference type="InterPro" id="IPR050277">
    <property type="entry name" value="Sodium:Solute_Symporter"/>
</dbReference>
<dbReference type="InterPro" id="IPR038377">
    <property type="entry name" value="Na/Glc_symporter_sf"/>
</dbReference>
<keyword evidence="3" id="KW-0813">Transport</keyword>
<comment type="similarity">
    <text evidence="2">Belongs to the sodium:solute symporter (SSF) (TC 2.A.21) family.</text>
</comment>
<feature type="transmembrane region" description="Helical" evidence="12">
    <location>
        <begin position="227"/>
        <end position="248"/>
    </location>
</feature>
<feature type="non-terminal residue" evidence="13">
    <location>
        <position position="1"/>
    </location>
</feature>
<dbReference type="PANTHER" id="PTHR48086:SF3">
    <property type="entry name" value="SODIUM_PROLINE SYMPORTER"/>
    <property type="match status" value="1"/>
</dbReference>
<evidence type="ECO:0000256" key="8">
    <source>
        <dbReference type="ARBA" id="ARBA00023053"/>
    </source>
</evidence>
<evidence type="ECO:0000256" key="10">
    <source>
        <dbReference type="ARBA" id="ARBA00023136"/>
    </source>
</evidence>
<dbReference type="Gene3D" id="1.20.1730.10">
    <property type="entry name" value="Sodium/glucose cotransporter"/>
    <property type="match status" value="1"/>
</dbReference>
<feature type="transmembrane region" description="Helical" evidence="12">
    <location>
        <begin position="25"/>
        <end position="45"/>
    </location>
</feature>
<evidence type="ECO:0000256" key="2">
    <source>
        <dbReference type="ARBA" id="ARBA00006434"/>
    </source>
</evidence>
<evidence type="ECO:0000256" key="1">
    <source>
        <dbReference type="ARBA" id="ARBA00004651"/>
    </source>
</evidence>
<protein>
    <submittedName>
        <fullName evidence="13">Uncharacterized protein</fullName>
    </submittedName>
</protein>
<dbReference type="PROSITE" id="PS50283">
    <property type="entry name" value="NA_SOLUT_SYMP_3"/>
    <property type="match status" value="1"/>
</dbReference>
<evidence type="ECO:0000256" key="7">
    <source>
        <dbReference type="ARBA" id="ARBA00022989"/>
    </source>
</evidence>
<proteinExistence type="inferred from homology"/>
<dbReference type="InterPro" id="IPR001734">
    <property type="entry name" value="Na/solute_symporter"/>
</dbReference>